<sequence>MEKTTRPNRIAVDFDLTSMSREELEALLTRVNGELEARAFENNLRREVEYHLRKQSWPHRGNGGGGRQRY</sequence>
<keyword evidence="2" id="KW-1185">Reference proteome</keyword>
<protein>
    <submittedName>
        <fullName evidence="1">Uncharacterized protein</fullName>
    </submittedName>
</protein>
<organism evidence="1 2">
    <name type="scientific">Nitrococcus mobilis Nb-231</name>
    <dbReference type="NCBI Taxonomy" id="314278"/>
    <lineage>
        <taxon>Bacteria</taxon>
        <taxon>Pseudomonadati</taxon>
        <taxon>Pseudomonadota</taxon>
        <taxon>Gammaproteobacteria</taxon>
        <taxon>Chromatiales</taxon>
        <taxon>Ectothiorhodospiraceae</taxon>
        <taxon>Nitrococcus</taxon>
    </lineage>
</organism>
<evidence type="ECO:0000313" key="2">
    <source>
        <dbReference type="Proteomes" id="UP000003374"/>
    </source>
</evidence>
<proteinExistence type="predicted"/>
<gene>
    <name evidence="1" type="ORF">NB231_05391</name>
</gene>
<accession>A4BVN8</accession>
<dbReference type="HOGENOM" id="CLU_2753774_0_0_6"/>
<dbReference type="Proteomes" id="UP000003374">
    <property type="component" value="Unassembled WGS sequence"/>
</dbReference>
<reference evidence="1 2" key="1">
    <citation type="submission" date="2006-02" db="EMBL/GenBank/DDBJ databases">
        <authorList>
            <person name="Waterbury J."/>
            <person name="Ferriera S."/>
            <person name="Johnson J."/>
            <person name="Kravitz S."/>
            <person name="Halpern A."/>
            <person name="Remington K."/>
            <person name="Beeson K."/>
            <person name="Tran B."/>
            <person name="Rogers Y.-H."/>
            <person name="Friedman R."/>
            <person name="Venter J.C."/>
        </authorList>
    </citation>
    <scope>NUCLEOTIDE SEQUENCE [LARGE SCALE GENOMIC DNA]</scope>
    <source>
        <strain evidence="1 2">Nb-231</strain>
    </source>
</reference>
<dbReference type="RefSeq" id="WP_005000351.1">
    <property type="nucleotide sequence ID" value="NZ_CH672427.1"/>
</dbReference>
<comment type="caution">
    <text evidence="1">The sequence shown here is derived from an EMBL/GenBank/DDBJ whole genome shotgun (WGS) entry which is preliminary data.</text>
</comment>
<dbReference type="OrthoDB" id="7067289at2"/>
<dbReference type="AlphaFoldDB" id="A4BVN8"/>
<evidence type="ECO:0000313" key="1">
    <source>
        <dbReference type="EMBL" id="EAR20220.1"/>
    </source>
</evidence>
<name>A4BVN8_9GAMM</name>
<dbReference type="EMBL" id="AAOF01000029">
    <property type="protein sequence ID" value="EAR20220.1"/>
    <property type="molecule type" value="Genomic_DNA"/>
</dbReference>